<keyword evidence="1 4" id="KW-0808">Transferase</keyword>
<accession>A0A1G9DC69</accession>
<dbReference type="Pfam" id="PF00698">
    <property type="entry name" value="Acyl_transf_1"/>
    <property type="match status" value="1"/>
</dbReference>
<keyword evidence="2 4" id="KW-0012">Acyltransferase</keyword>
<dbReference type="OrthoDB" id="9805460at2"/>
<dbReference type="PIRSF" id="PIRSF000446">
    <property type="entry name" value="Mct"/>
    <property type="match status" value="1"/>
</dbReference>
<dbReference type="InterPro" id="IPR014043">
    <property type="entry name" value="Acyl_transferase_dom"/>
</dbReference>
<evidence type="ECO:0000256" key="1">
    <source>
        <dbReference type="ARBA" id="ARBA00022679"/>
    </source>
</evidence>
<reference evidence="8" key="1">
    <citation type="submission" date="2016-10" db="EMBL/GenBank/DDBJ databases">
        <authorList>
            <person name="Varghese N."/>
            <person name="Submissions S."/>
        </authorList>
    </citation>
    <scope>NUCLEOTIDE SEQUENCE [LARGE SCALE GENOMIC DNA]</scope>
    <source>
        <strain evidence="8">DSM 19181</strain>
    </source>
</reference>
<dbReference type="InterPro" id="IPR016035">
    <property type="entry name" value="Acyl_Trfase/lysoPLipase"/>
</dbReference>
<comment type="catalytic activity">
    <reaction evidence="3 4">
        <text>holo-[ACP] + malonyl-CoA = malonyl-[ACP] + CoA</text>
        <dbReference type="Rhea" id="RHEA:41792"/>
        <dbReference type="Rhea" id="RHEA-COMP:9623"/>
        <dbReference type="Rhea" id="RHEA-COMP:9685"/>
        <dbReference type="ChEBI" id="CHEBI:57287"/>
        <dbReference type="ChEBI" id="CHEBI:57384"/>
        <dbReference type="ChEBI" id="CHEBI:64479"/>
        <dbReference type="ChEBI" id="CHEBI:78449"/>
        <dbReference type="EC" id="2.3.1.39"/>
    </reaction>
</comment>
<evidence type="ECO:0000256" key="4">
    <source>
        <dbReference type="PIRNR" id="PIRNR000446"/>
    </source>
</evidence>
<evidence type="ECO:0000259" key="6">
    <source>
        <dbReference type="SMART" id="SM00827"/>
    </source>
</evidence>
<evidence type="ECO:0000256" key="3">
    <source>
        <dbReference type="ARBA" id="ARBA00048462"/>
    </source>
</evidence>
<dbReference type="Gene3D" id="3.40.366.10">
    <property type="entry name" value="Malonyl-Coenzyme A Acyl Carrier Protein, domain 2"/>
    <property type="match status" value="1"/>
</dbReference>
<dbReference type="EMBL" id="FNFK01000043">
    <property type="protein sequence ID" value="SDK61491.1"/>
    <property type="molecule type" value="Genomic_DNA"/>
</dbReference>
<organism evidence="7 8">
    <name type="scientific">Alkalibacterium thalassium</name>
    <dbReference type="NCBI Taxonomy" id="426701"/>
    <lineage>
        <taxon>Bacteria</taxon>
        <taxon>Bacillati</taxon>
        <taxon>Bacillota</taxon>
        <taxon>Bacilli</taxon>
        <taxon>Lactobacillales</taxon>
        <taxon>Carnobacteriaceae</taxon>
        <taxon>Alkalibacterium</taxon>
    </lineage>
</organism>
<protein>
    <recommendedName>
        <fullName evidence="4">Malonyl CoA-acyl carrier protein transacylase</fullName>
        <ecNumber evidence="4">2.3.1.39</ecNumber>
    </recommendedName>
</protein>
<dbReference type="InterPro" id="IPR050858">
    <property type="entry name" value="Mal-CoA-ACP_Trans/PKS_FabD"/>
</dbReference>
<feature type="active site" evidence="5">
    <location>
        <position position="198"/>
    </location>
</feature>
<dbReference type="Proteomes" id="UP000199433">
    <property type="component" value="Unassembled WGS sequence"/>
</dbReference>
<sequence length="309" mass="33344">MKTAFVFSGQGAQYLGMGKEFYDTYASARAIFDQASEALDLDLAEICFNDEKNIHFTPYTQPAILTVSHAIAAVMGEEGIHPDCSAGLSLGEYSALVASEAIGFKEAVRLVHKRGSLMEEAVPDGEGKMAAVIGLDAEAVESICSTVTENNYVTVANYNTPSQLVLSGTAEGVEQAMKLAEERGAKRVVELNVSGPFHSQLLEPAAQEFSEVLSQQTFNPLTIPVYSNVTASAYPDSGAISHLLTKQMTSSVRFEQMIRIMAEDGVERFIEVGPGKTLKSFIKAIDRSFKPSNVEKPSQLNKLLEKSSG</sequence>
<dbReference type="FunFam" id="3.30.70.250:FF:000001">
    <property type="entry name" value="Malonyl CoA-acyl carrier protein transacylase"/>
    <property type="match status" value="1"/>
</dbReference>
<dbReference type="PANTHER" id="PTHR42681">
    <property type="entry name" value="MALONYL-COA-ACYL CARRIER PROTEIN TRANSACYLASE, MITOCHONDRIAL"/>
    <property type="match status" value="1"/>
</dbReference>
<evidence type="ECO:0000313" key="7">
    <source>
        <dbReference type="EMBL" id="SDK61491.1"/>
    </source>
</evidence>
<evidence type="ECO:0000256" key="2">
    <source>
        <dbReference type="ARBA" id="ARBA00023315"/>
    </source>
</evidence>
<dbReference type="InterPro" id="IPR016036">
    <property type="entry name" value="Malonyl_transacylase_ACP-bd"/>
</dbReference>
<feature type="domain" description="Malonyl-CoA:ACP transacylase (MAT)" evidence="6">
    <location>
        <begin position="6"/>
        <end position="297"/>
    </location>
</feature>
<keyword evidence="8" id="KW-1185">Reference proteome</keyword>
<proteinExistence type="inferred from homology"/>
<dbReference type="GO" id="GO:0004314">
    <property type="term" value="F:[acyl-carrier-protein] S-malonyltransferase activity"/>
    <property type="evidence" value="ECO:0007669"/>
    <property type="project" value="UniProtKB-EC"/>
</dbReference>
<dbReference type="NCBIfam" id="TIGR00128">
    <property type="entry name" value="fabD"/>
    <property type="match status" value="1"/>
</dbReference>
<dbReference type="PANTHER" id="PTHR42681:SF1">
    <property type="entry name" value="MALONYL-COA-ACYL CARRIER PROTEIN TRANSACYLASE, MITOCHONDRIAL"/>
    <property type="match status" value="1"/>
</dbReference>
<gene>
    <name evidence="7" type="ORF">SAMN04488098_10439</name>
</gene>
<evidence type="ECO:0000256" key="5">
    <source>
        <dbReference type="PIRSR" id="PIRSR000446-1"/>
    </source>
</evidence>
<dbReference type="SUPFAM" id="SSF55048">
    <property type="entry name" value="Probable ACP-binding domain of malonyl-CoA ACP transacylase"/>
    <property type="match status" value="1"/>
</dbReference>
<dbReference type="InterPro" id="IPR004410">
    <property type="entry name" value="Malonyl_CoA-ACP_transAc_FabD"/>
</dbReference>
<dbReference type="Gene3D" id="3.30.70.250">
    <property type="entry name" value="Malonyl-CoA ACP transacylase, ACP-binding"/>
    <property type="match status" value="1"/>
</dbReference>
<dbReference type="SMART" id="SM00827">
    <property type="entry name" value="PKS_AT"/>
    <property type="match status" value="1"/>
</dbReference>
<dbReference type="EC" id="2.3.1.39" evidence="4"/>
<dbReference type="RefSeq" id="WP_091268053.1">
    <property type="nucleotide sequence ID" value="NZ_FNFK01000043.1"/>
</dbReference>
<dbReference type="STRING" id="426701.SAMN04488098_10439"/>
<feature type="active site" evidence="5">
    <location>
        <position position="89"/>
    </location>
</feature>
<dbReference type="InterPro" id="IPR024925">
    <property type="entry name" value="Malonyl_CoA-ACP_transAc"/>
</dbReference>
<dbReference type="SUPFAM" id="SSF52151">
    <property type="entry name" value="FabD/lysophospholipase-like"/>
    <property type="match status" value="1"/>
</dbReference>
<name>A0A1G9DC69_9LACT</name>
<comment type="similarity">
    <text evidence="4">Belongs to the fabD family.</text>
</comment>
<dbReference type="GO" id="GO:0005829">
    <property type="term" value="C:cytosol"/>
    <property type="evidence" value="ECO:0007669"/>
    <property type="project" value="TreeGrafter"/>
</dbReference>
<dbReference type="GO" id="GO:0006633">
    <property type="term" value="P:fatty acid biosynthetic process"/>
    <property type="evidence" value="ECO:0007669"/>
    <property type="project" value="TreeGrafter"/>
</dbReference>
<dbReference type="AlphaFoldDB" id="A0A1G9DC69"/>
<evidence type="ECO:0000313" key="8">
    <source>
        <dbReference type="Proteomes" id="UP000199433"/>
    </source>
</evidence>
<dbReference type="InterPro" id="IPR001227">
    <property type="entry name" value="Ac_transferase_dom_sf"/>
</dbReference>